<name>A0AAV2MG67_KNICA</name>
<gene>
    <name evidence="2" type="ORF">KC01_LOCUS38724</name>
</gene>
<feature type="transmembrane region" description="Helical" evidence="1">
    <location>
        <begin position="15"/>
        <end position="32"/>
    </location>
</feature>
<protein>
    <submittedName>
        <fullName evidence="2">Uncharacterized protein</fullName>
    </submittedName>
</protein>
<proteinExistence type="predicted"/>
<organism evidence="2 3">
    <name type="scientific">Knipowitschia caucasica</name>
    <name type="common">Caucasian dwarf goby</name>
    <name type="synonym">Pomatoschistus caucasicus</name>
    <dbReference type="NCBI Taxonomy" id="637954"/>
    <lineage>
        <taxon>Eukaryota</taxon>
        <taxon>Metazoa</taxon>
        <taxon>Chordata</taxon>
        <taxon>Craniata</taxon>
        <taxon>Vertebrata</taxon>
        <taxon>Euteleostomi</taxon>
        <taxon>Actinopterygii</taxon>
        <taxon>Neopterygii</taxon>
        <taxon>Teleostei</taxon>
        <taxon>Neoteleostei</taxon>
        <taxon>Acanthomorphata</taxon>
        <taxon>Gobiaria</taxon>
        <taxon>Gobiiformes</taxon>
        <taxon>Gobioidei</taxon>
        <taxon>Gobiidae</taxon>
        <taxon>Gobiinae</taxon>
        <taxon>Knipowitschia</taxon>
    </lineage>
</organism>
<accession>A0AAV2MG67</accession>
<keyword evidence="3" id="KW-1185">Reference proteome</keyword>
<evidence type="ECO:0000313" key="3">
    <source>
        <dbReference type="Proteomes" id="UP001497482"/>
    </source>
</evidence>
<keyword evidence="1" id="KW-0812">Transmembrane</keyword>
<keyword evidence="1" id="KW-0472">Membrane</keyword>
<dbReference type="Proteomes" id="UP001497482">
    <property type="component" value="Chromosome 7"/>
</dbReference>
<keyword evidence="1" id="KW-1133">Transmembrane helix</keyword>
<reference evidence="2 3" key="1">
    <citation type="submission" date="2024-04" db="EMBL/GenBank/DDBJ databases">
        <authorList>
            <person name="Waldvogel A.-M."/>
            <person name="Schoenle A."/>
        </authorList>
    </citation>
    <scope>NUCLEOTIDE SEQUENCE [LARGE SCALE GENOMIC DNA]</scope>
</reference>
<dbReference type="EMBL" id="OZ035829">
    <property type="protein sequence ID" value="CAL1612402.1"/>
    <property type="molecule type" value="Genomic_DNA"/>
</dbReference>
<evidence type="ECO:0000256" key="1">
    <source>
        <dbReference type="SAM" id="Phobius"/>
    </source>
</evidence>
<sequence length="226" mass="24376">MGVGWSEEHTATGTLFVWLFLPLFRWPLLFLLSPHKFEPPCMLGIFRMAMPSREMALRSRATPSHCVSRQERVERGPWGEIPDSVCQERKERGEVLGKERREGSGLELGPGARAWSSGLELGPGAQAWSSGLELGPGAQAWSSGLELGPGAWAWSSGRGGGLNNSAGVLLRLMIDDLNGAMQSPSGHAAELHYILLITAVQNVCIQSRGGPSWRQGGPTGVGHEEL</sequence>
<dbReference type="AlphaFoldDB" id="A0AAV2MG67"/>
<evidence type="ECO:0000313" key="2">
    <source>
        <dbReference type="EMBL" id="CAL1612402.1"/>
    </source>
</evidence>